<evidence type="ECO:0000313" key="2">
    <source>
        <dbReference type="Proteomes" id="UP001307889"/>
    </source>
</evidence>
<keyword evidence="2" id="KW-1185">Reference proteome</keyword>
<reference evidence="1 2" key="1">
    <citation type="submission" date="2023-09" db="EMBL/GenBank/DDBJ databases">
        <title>Nesidiocoris tenuis whole genome shotgun sequence.</title>
        <authorList>
            <person name="Shibata T."/>
            <person name="Shimoda M."/>
            <person name="Kobayashi T."/>
            <person name="Uehara T."/>
        </authorList>
    </citation>
    <scope>NUCLEOTIDE SEQUENCE [LARGE SCALE GENOMIC DNA]</scope>
    <source>
        <strain evidence="1 2">Japan</strain>
    </source>
</reference>
<dbReference type="EMBL" id="AP028912">
    <property type="protein sequence ID" value="BES93810.1"/>
    <property type="molecule type" value="Genomic_DNA"/>
</dbReference>
<name>A0ABN7ASA1_9HEMI</name>
<sequence>MLAHFRFVFGFAPAPTKYSVLLVSDLIFDREKLRANLGYPTSPSQDTGRIHKGPLSFQCTSFGYPFPSPELVLTPLERTFAFRNPPGTILGRK</sequence>
<dbReference type="Proteomes" id="UP001307889">
    <property type="component" value="Chromosome 4"/>
</dbReference>
<organism evidence="1 2">
    <name type="scientific">Nesidiocoris tenuis</name>
    <dbReference type="NCBI Taxonomy" id="355587"/>
    <lineage>
        <taxon>Eukaryota</taxon>
        <taxon>Metazoa</taxon>
        <taxon>Ecdysozoa</taxon>
        <taxon>Arthropoda</taxon>
        <taxon>Hexapoda</taxon>
        <taxon>Insecta</taxon>
        <taxon>Pterygota</taxon>
        <taxon>Neoptera</taxon>
        <taxon>Paraneoptera</taxon>
        <taxon>Hemiptera</taxon>
        <taxon>Heteroptera</taxon>
        <taxon>Panheteroptera</taxon>
        <taxon>Cimicomorpha</taxon>
        <taxon>Miridae</taxon>
        <taxon>Dicyphina</taxon>
        <taxon>Nesidiocoris</taxon>
    </lineage>
</organism>
<protein>
    <submittedName>
        <fullName evidence="1">Uncharacterized protein</fullName>
    </submittedName>
</protein>
<proteinExistence type="predicted"/>
<accession>A0ABN7ASA1</accession>
<gene>
    <name evidence="1" type="ORF">NTJ_06619</name>
</gene>
<evidence type="ECO:0000313" key="1">
    <source>
        <dbReference type="EMBL" id="BES93810.1"/>
    </source>
</evidence>